<evidence type="ECO:0000313" key="1">
    <source>
        <dbReference type="EMBL" id="RXZ70108.1"/>
    </source>
</evidence>
<accession>A0A4Q2KWV9</accession>
<dbReference type="Proteomes" id="UP000293865">
    <property type="component" value="Unassembled WGS sequence"/>
</dbReference>
<keyword evidence="2" id="KW-1185">Reference proteome</keyword>
<dbReference type="InterPro" id="IPR005583">
    <property type="entry name" value="YaaA"/>
</dbReference>
<dbReference type="OrthoDB" id="3210767at2"/>
<dbReference type="GO" id="GO:0005829">
    <property type="term" value="C:cytosol"/>
    <property type="evidence" value="ECO:0007669"/>
    <property type="project" value="TreeGrafter"/>
</dbReference>
<dbReference type="EMBL" id="SDPN01000017">
    <property type="protein sequence ID" value="RXZ70108.1"/>
    <property type="molecule type" value="Genomic_DNA"/>
</dbReference>
<dbReference type="RefSeq" id="WP_129520875.1">
    <property type="nucleotide sequence ID" value="NZ_SDPN01000017.1"/>
</dbReference>
<organism evidence="1 2">
    <name type="scientific">Agromyces albus</name>
    <dbReference type="NCBI Taxonomy" id="205332"/>
    <lineage>
        <taxon>Bacteria</taxon>
        <taxon>Bacillati</taxon>
        <taxon>Actinomycetota</taxon>
        <taxon>Actinomycetes</taxon>
        <taxon>Micrococcales</taxon>
        <taxon>Microbacteriaceae</taxon>
        <taxon>Agromyces</taxon>
    </lineage>
</organism>
<gene>
    <name evidence="1" type="ORF">ESP51_10625</name>
</gene>
<dbReference type="GO" id="GO:0033194">
    <property type="term" value="P:response to hydroperoxide"/>
    <property type="evidence" value="ECO:0007669"/>
    <property type="project" value="TreeGrafter"/>
</dbReference>
<reference evidence="1 2" key="1">
    <citation type="submission" date="2019-01" db="EMBL/GenBank/DDBJ databases">
        <title>Agromyces.</title>
        <authorList>
            <person name="Li J."/>
        </authorList>
    </citation>
    <scope>NUCLEOTIDE SEQUENCE [LARGE SCALE GENOMIC DNA]</scope>
    <source>
        <strain evidence="1 2">DSM 15934</strain>
    </source>
</reference>
<dbReference type="PANTHER" id="PTHR30283">
    <property type="entry name" value="PEROXIDE STRESS RESPONSE PROTEIN YAAA"/>
    <property type="match status" value="1"/>
</dbReference>
<dbReference type="Pfam" id="PF03883">
    <property type="entry name" value="H2O2_YaaD"/>
    <property type="match status" value="1"/>
</dbReference>
<name>A0A4Q2KWV9_9MICO</name>
<sequence>MLLILPPSESKRDGGTVRPLDLAALSFAELAPARAHVVDAAVALASDAEATMRALKLGPRQAAEVDRNRALWSAPTMPAIDRYTGVLFDALDAASLDARARRFAASHLAVHSAMFGLVGALDRIPAYRLSHDSRLPGIRLKHVWSERLGEVLAARPGLIVDLRSEGYTELGPAPVRSGSVYVRVVSVDDGGRRRALNHFNKHAKGRFTRAYLEHRPRLRSVDGLLEWARRAGFRLELGSDRLGAPLELELVA</sequence>
<protein>
    <submittedName>
        <fullName evidence="1">Peroxide stress protein YaaA</fullName>
    </submittedName>
</protein>
<evidence type="ECO:0000313" key="2">
    <source>
        <dbReference type="Proteomes" id="UP000293865"/>
    </source>
</evidence>
<dbReference type="AlphaFoldDB" id="A0A4Q2KWV9"/>
<proteinExistence type="predicted"/>
<comment type="caution">
    <text evidence="1">The sequence shown here is derived from an EMBL/GenBank/DDBJ whole genome shotgun (WGS) entry which is preliminary data.</text>
</comment>
<dbReference type="PANTHER" id="PTHR30283:SF4">
    <property type="entry name" value="PEROXIDE STRESS RESISTANCE PROTEIN YAAA"/>
    <property type="match status" value="1"/>
</dbReference>